<sequence>MKSLTVDDFKQGEIITWKEHTGFINFISEEYLTLCIKTYDKPRQIAEHSRHKQNFVCVLIFPDEWHNIVRTTPIHQTNNEGTNFDHLRYMARSHDRISEKQPQTP</sequence>
<proteinExistence type="predicted"/>
<dbReference type="GeneID" id="10328491"/>
<organism evidence="1 2">
    <name type="scientific">Synechococcus phage Syn19</name>
    <dbReference type="NCBI Taxonomy" id="445684"/>
    <lineage>
        <taxon>Viruses</taxon>
        <taxon>Duplodnaviria</taxon>
        <taxon>Heunggongvirae</taxon>
        <taxon>Uroviricota</taxon>
        <taxon>Caudoviricetes</taxon>
        <taxon>Pantevenvirales</taxon>
        <taxon>Kyanoviridae</taxon>
        <taxon>Pontusvirus</taxon>
        <taxon>Pontusvirus syn19</taxon>
    </lineage>
</organism>
<reference evidence="1 2" key="1">
    <citation type="journal article" date="2010" name="Environ. Microbiol.">
        <title>Genomic analysis of oceanic cyanobacterial myoviruses compared with T4-like myoviruses from diverse hosts and environments.</title>
        <authorList>
            <person name="Sullivan M.B."/>
            <person name="Huang K.H."/>
            <person name="Ignacio-Espinoza J.C."/>
            <person name="Berlin A.M."/>
            <person name="Kelly L."/>
            <person name="Weigele P.R."/>
            <person name="DeFrancesco A.S."/>
            <person name="Kern S.E."/>
            <person name="Thompson L.R."/>
            <person name="Young S."/>
            <person name="Yandava C."/>
            <person name="Fu R."/>
            <person name="Krastins B."/>
            <person name="Chase M."/>
            <person name="Sarracino D."/>
            <person name="Osburne M.S."/>
            <person name="Henn M.R."/>
            <person name="Chisholm S.W."/>
        </authorList>
    </citation>
    <scope>NUCLEOTIDE SEQUENCE [LARGE SCALE GENOMIC DNA]</scope>
    <source>
        <strain evidence="1">Syn19</strain>
    </source>
</reference>
<dbReference type="RefSeq" id="YP_004323911.1">
    <property type="nucleotide sequence ID" value="NC_015286.1"/>
</dbReference>
<evidence type="ECO:0000313" key="1">
    <source>
        <dbReference type="EMBL" id="ADO99479.1"/>
    </source>
</evidence>
<dbReference type="KEGG" id="vg:10328491"/>
<name>E3SQ43_9CAUD</name>
<evidence type="ECO:0000313" key="2">
    <source>
        <dbReference type="Proteomes" id="UP000006535"/>
    </source>
</evidence>
<accession>E3SQ43</accession>
<protein>
    <submittedName>
        <fullName evidence="1">Uncharacterized protein</fullName>
    </submittedName>
</protein>
<dbReference type="Proteomes" id="UP000006535">
    <property type="component" value="Segment"/>
</dbReference>
<dbReference type="OrthoDB" id="26537at10239"/>
<gene>
    <name evidence="1" type="ORF">Syn19_078</name>
</gene>
<keyword evidence="2" id="KW-1185">Reference proteome</keyword>
<dbReference type="EMBL" id="GU071106">
    <property type="protein sequence ID" value="ADO99479.1"/>
    <property type="molecule type" value="Genomic_DNA"/>
</dbReference>